<dbReference type="Pfam" id="PF05762">
    <property type="entry name" value="VWA_CoxE"/>
    <property type="match status" value="1"/>
</dbReference>
<evidence type="ECO:0000259" key="1">
    <source>
        <dbReference type="SMART" id="SM00327"/>
    </source>
</evidence>
<dbReference type="Proteomes" id="UP001150830">
    <property type="component" value="Unassembled WGS sequence"/>
</dbReference>
<dbReference type="PANTHER" id="PTHR30634">
    <property type="entry name" value="OUTER MEMBRANE LOLAB LIPOPROTEIN INSERTION APPARATUS"/>
    <property type="match status" value="1"/>
</dbReference>
<comment type="caution">
    <text evidence="2">The sequence shown here is derived from an EMBL/GenBank/DDBJ whole genome shotgun (WGS) entry which is preliminary data.</text>
</comment>
<accession>A0A9X3IRG6</accession>
<keyword evidence="3" id="KW-1185">Reference proteome</keyword>
<dbReference type="SMART" id="SM00327">
    <property type="entry name" value="VWA"/>
    <property type="match status" value="1"/>
</dbReference>
<evidence type="ECO:0000313" key="3">
    <source>
        <dbReference type="Proteomes" id="UP001150830"/>
    </source>
</evidence>
<dbReference type="CDD" id="cd01462">
    <property type="entry name" value="VWA_YIEM_type"/>
    <property type="match status" value="1"/>
</dbReference>
<proteinExistence type="predicted"/>
<organism evidence="2 3">
    <name type="scientific">Parathalassolituus penaei</name>
    <dbReference type="NCBI Taxonomy" id="2997323"/>
    <lineage>
        <taxon>Bacteria</taxon>
        <taxon>Pseudomonadati</taxon>
        <taxon>Pseudomonadota</taxon>
        <taxon>Gammaproteobacteria</taxon>
        <taxon>Oceanospirillales</taxon>
        <taxon>Oceanospirillaceae</taxon>
        <taxon>Parathalassolituus</taxon>
    </lineage>
</organism>
<gene>
    <name evidence="2" type="ORF">OUO13_06685</name>
</gene>
<name>A0A9X3IRG6_9GAMM</name>
<dbReference type="AlphaFoldDB" id="A0A9X3IRG6"/>
<dbReference type="PANTHER" id="PTHR30634:SF16">
    <property type="entry name" value="OUTER-MEMBRANE LIPOPROTEIN LOLB"/>
    <property type="match status" value="1"/>
</dbReference>
<dbReference type="InterPro" id="IPR050458">
    <property type="entry name" value="LolB"/>
</dbReference>
<reference evidence="2" key="1">
    <citation type="submission" date="2022-11" db="EMBL/GenBank/DDBJ databases">
        <title>Parathalassolutuus dongxingensis gen. nov., sp. nov., a novel member of family Oceanospirillaceae isolated from a coastal shrimp pond in Guangxi, China.</title>
        <authorList>
            <person name="Chen H."/>
        </authorList>
    </citation>
    <scope>NUCLEOTIDE SEQUENCE</scope>
    <source>
        <strain evidence="2">G-43</strain>
    </source>
</reference>
<dbReference type="SUPFAM" id="SSF53300">
    <property type="entry name" value="vWA-like"/>
    <property type="match status" value="1"/>
</dbReference>
<sequence length="389" mass="43260">MSIQNDQYEKRQRRWRLLLGKDADQLPAPEGQDKQLDQLLQKLYRSEEGYNGGNGQSMPNAAKWLADVKTLFPASAVTIIQKDAIQRLNIAALLQDEGFMAEVKADVHLVAQLMMLKDHIPDQARENARKLVNQLVQELLKRYQAPMEQSLRGALNRASRNNRPRAGEINWNATVRKNLATWQPEQKIIFPERLIGYGRRQRRCKEVILCVDQSGSMANSVIFSTIFAAVMASMPAIKLKLVVFDTAVVDLTEQLQDPVELLFGVQLGGGTDINKAMQYCESLIQTPSETHLVLISDLYEGGNAQQLLQTAQRMVGSGVNLITLLALANDGAPYFDKRMAADFAALGSPAFACTPDLFPELMAAALERKDMHQFASQRGIPVTPASKPD</sequence>
<feature type="domain" description="VWFA" evidence="1">
    <location>
        <begin position="204"/>
        <end position="363"/>
    </location>
</feature>
<dbReference type="InterPro" id="IPR002035">
    <property type="entry name" value="VWF_A"/>
</dbReference>
<dbReference type="RefSeq" id="WP_283173082.1">
    <property type="nucleotide sequence ID" value="NZ_JAPNOA010000019.1"/>
</dbReference>
<protein>
    <submittedName>
        <fullName evidence="2">VWA domain-containing protein</fullName>
    </submittedName>
</protein>
<dbReference type="EMBL" id="JAPNOA010000019">
    <property type="protein sequence ID" value="MCY0964866.1"/>
    <property type="molecule type" value="Genomic_DNA"/>
</dbReference>
<dbReference type="Gene3D" id="3.40.50.410">
    <property type="entry name" value="von Willebrand factor, type A domain"/>
    <property type="match status" value="1"/>
</dbReference>
<dbReference type="InterPro" id="IPR008912">
    <property type="entry name" value="Uncharacterised_CoxE"/>
</dbReference>
<dbReference type="InterPro" id="IPR036465">
    <property type="entry name" value="vWFA_dom_sf"/>
</dbReference>
<evidence type="ECO:0000313" key="2">
    <source>
        <dbReference type="EMBL" id="MCY0964866.1"/>
    </source>
</evidence>